<name>A0A423TUY0_PENVA</name>
<dbReference type="InterPro" id="IPR018881">
    <property type="entry name" value="C2orf69_mit"/>
</dbReference>
<dbReference type="Pfam" id="PF10561">
    <property type="entry name" value="C2orf69"/>
    <property type="match status" value="1"/>
</dbReference>
<evidence type="ECO:0000313" key="2">
    <source>
        <dbReference type="EMBL" id="ROT80240.1"/>
    </source>
</evidence>
<dbReference type="AlphaFoldDB" id="A0A423TUY0"/>
<accession>A0A423TUY0</accession>
<sequence length="340" mass="37850">MRNTVERLGPVTTPEGQTNELIYVPPSQSIGKAPPPVLVFFGGDVQDYPEVMTAHRDHGHYVKWSLTNSASLLAEKFPSHHVFIVKPSRMERKTFSCYDNFVESNSVGAPSHNPGVMATKHLAGLITEGLKKVASMNEEKLLSSHHHYQESCSGELESCKDDVNPQSMDETAVKPASESEEPLQVDKAESACDSDTNADALEYEEITLIGFSKGCVVLNQLIIEFHLLSVVEDMAAGSIKDFTSKIRNMYWLDGGHAGGSKTWITDHAVLKDIASLPNLGIHIHVSPYQVQDDQRPWIRKECKAFYNVLRRNGANISYTLHCEHELPSLFSHFKVLDLFS</sequence>
<reference evidence="2 3" key="2">
    <citation type="submission" date="2019-01" db="EMBL/GenBank/DDBJ databases">
        <title>The decoding of complex shrimp genome reveals the adaptation for benthos swimmer, frequently molting mechanism and breeding impact on genome.</title>
        <authorList>
            <person name="Sun Y."/>
            <person name="Gao Y."/>
            <person name="Yu Y."/>
        </authorList>
    </citation>
    <scope>NUCLEOTIDE SEQUENCE [LARGE SCALE GENOMIC DNA]</scope>
    <source>
        <tissue evidence="2">Muscle</tissue>
    </source>
</reference>
<gene>
    <name evidence="2" type="ORF">C7M84_001040</name>
</gene>
<dbReference type="OrthoDB" id="419333at2759"/>
<feature type="region of interest" description="Disordered" evidence="1">
    <location>
        <begin position="163"/>
        <end position="191"/>
    </location>
</feature>
<dbReference type="PANTHER" id="PTHR31296">
    <property type="entry name" value="UPF0565 PROTEIN C2ORF69"/>
    <property type="match status" value="1"/>
</dbReference>
<evidence type="ECO:0000313" key="3">
    <source>
        <dbReference type="Proteomes" id="UP000283509"/>
    </source>
</evidence>
<dbReference type="EMBL" id="QCYY01001139">
    <property type="protein sequence ID" value="ROT80240.1"/>
    <property type="molecule type" value="Genomic_DNA"/>
</dbReference>
<proteinExistence type="predicted"/>
<reference evidence="2 3" key="1">
    <citation type="submission" date="2018-04" db="EMBL/GenBank/DDBJ databases">
        <authorList>
            <person name="Zhang X."/>
            <person name="Yuan J."/>
            <person name="Li F."/>
            <person name="Xiang J."/>
        </authorList>
    </citation>
    <scope>NUCLEOTIDE SEQUENCE [LARGE SCALE GENOMIC DNA]</scope>
    <source>
        <tissue evidence="2">Muscle</tissue>
    </source>
</reference>
<dbReference type="GO" id="GO:0005739">
    <property type="term" value="C:mitochondrion"/>
    <property type="evidence" value="ECO:0007669"/>
    <property type="project" value="TreeGrafter"/>
</dbReference>
<evidence type="ECO:0000256" key="1">
    <source>
        <dbReference type="SAM" id="MobiDB-lite"/>
    </source>
</evidence>
<comment type="caution">
    <text evidence="2">The sequence shown here is derived from an EMBL/GenBank/DDBJ whole genome shotgun (WGS) entry which is preliminary data.</text>
</comment>
<dbReference type="Proteomes" id="UP000283509">
    <property type="component" value="Unassembled WGS sequence"/>
</dbReference>
<keyword evidence="3" id="KW-1185">Reference proteome</keyword>
<organism evidence="2 3">
    <name type="scientific">Penaeus vannamei</name>
    <name type="common">Whiteleg shrimp</name>
    <name type="synonym">Litopenaeus vannamei</name>
    <dbReference type="NCBI Taxonomy" id="6689"/>
    <lineage>
        <taxon>Eukaryota</taxon>
        <taxon>Metazoa</taxon>
        <taxon>Ecdysozoa</taxon>
        <taxon>Arthropoda</taxon>
        <taxon>Crustacea</taxon>
        <taxon>Multicrustacea</taxon>
        <taxon>Malacostraca</taxon>
        <taxon>Eumalacostraca</taxon>
        <taxon>Eucarida</taxon>
        <taxon>Decapoda</taxon>
        <taxon>Dendrobranchiata</taxon>
        <taxon>Penaeoidea</taxon>
        <taxon>Penaeidae</taxon>
        <taxon>Penaeus</taxon>
    </lineage>
</organism>
<protein>
    <submittedName>
        <fullName evidence="2">Putative UPF0565 protein C2orf69-like</fullName>
    </submittedName>
</protein>
<dbReference type="PANTHER" id="PTHR31296:SF1">
    <property type="entry name" value="MITOCHONDRIAL PROTEIN C2ORF69"/>
    <property type="match status" value="1"/>
</dbReference>